<dbReference type="GO" id="GO:0009252">
    <property type="term" value="P:peptidoglycan biosynthetic process"/>
    <property type="evidence" value="ECO:0007669"/>
    <property type="project" value="UniProtKB-UniRule"/>
</dbReference>
<evidence type="ECO:0000259" key="12">
    <source>
        <dbReference type="Pfam" id="PF04101"/>
    </source>
</evidence>
<evidence type="ECO:0000256" key="1">
    <source>
        <dbReference type="ARBA" id="ARBA00022475"/>
    </source>
</evidence>
<dbReference type="InterPro" id="IPR007235">
    <property type="entry name" value="Glyco_trans_28_C"/>
</dbReference>
<dbReference type="CDD" id="cd03785">
    <property type="entry name" value="GT28_MurG"/>
    <property type="match status" value="1"/>
</dbReference>
<keyword evidence="9 10" id="KW-0961">Cell wall biogenesis/degradation</keyword>
<dbReference type="KEGG" id="cser:CCO03_17545"/>
<evidence type="ECO:0000259" key="11">
    <source>
        <dbReference type="Pfam" id="PF03033"/>
    </source>
</evidence>
<dbReference type="EC" id="2.4.1.227" evidence="10"/>
<keyword evidence="5 10" id="KW-0133">Cell shape</keyword>
<evidence type="ECO:0000256" key="7">
    <source>
        <dbReference type="ARBA" id="ARBA00023136"/>
    </source>
</evidence>
<dbReference type="GO" id="GO:0005886">
    <property type="term" value="C:plasma membrane"/>
    <property type="evidence" value="ECO:0007669"/>
    <property type="project" value="UniProtKB-SubCell"/>
</dbReference>
<dbReference type="OrthoDB" id="9808936at2"/>
<evidence type="ECO:0000313" key="14">
    <source>
        <dbReference type="Proteomes" id="UP000196138"/>
    </source>
</evidence>
<keyword evidence="7 10" id="KW-0472">Membrane</keyword>
<keyword evidence="4 10" id="KW-0808">Transferase</keyword>
<feature type="binding site" evidence="10">
    <location>
        <position position="252"/>
    </location>
    <ligand>
        <name>UDP-N-acetyl-alpha-D-glucosamine</name>
        <dbReference type="ChEBI" id="CHEBI:57705"/>
    </ligand>
</feature>
<dbReference type="GO" id="GO:0050511">
    <property type="term" value="F:undecaprenyldiphospho-muramoylpentapeptide beta-N-acetylglucosaminyltransferase activity"/>
    <property type="evidence" value="ECO:0007669"/>
    <property type="project" value="UniProtKB-UniRule"/>
</dbReference>
<dbReference type="SUPFAM" id="SSF53756">
    <property type="entry name" value="UDP-Glycosyltransferase/glycogen phosphorylase"/>
    <property type="match status" value="1"/>
</dbReference>
<comment type="caution">
    <text evidence="10">Lacks conserved residue(s) required for the propagation of feature annotation.</text>
</comment>
<name>A0A1Y0ES90_9BURK</name>
<dbReference type="InterPro" id="IPR004276">
    <property type="entry name" value="GlycoTrans_28_N"/>
</dbReference>
<proteinExistence type="inferred from homology"/>
<comment type="function">
    <text evidence="10">Cell wall formation. Catalyzes the transfer of a GlcNAc subunit on undecaprenyl-pyrophosphoryl-MurNAc-pentapeptide (lipid intermediate I) to form undecaprenyl-pyrophosphoryl-MurNAc-(pentapeptide)GlcNAc (lipid intermediate II).</text>
</comment>
<dbReference type="HAMAP" id="MF_00033">
    <property type="entry name" value="MurG"/>
    <property type="match status" value="1"/>
</dbReference>
<dbReference type="PANTHER" id="PTHR21015">
    <property type="entry name" value="UDP-N-ACETYLGLUCOSAMINE--N-ACETYLMURAMYL-(PENTAPEPTIDE) PYROPHOSPHORYL-UNDECAPRENOL N-ACETYLGLUCOSAMINE TRANSFERASE 1"/>
    <property type="match status" value="1"/>
</dbReference>
<dbReference type="AlphaFoldDB" id="A0A1Y0ES90"/>
<evidence type="ECO:0000313" key="13">
    <source>
        <dbReference type="EMBL" id="ARU06241.1"/>
    </source>
</evidence>
<gene>
    <name evidence="10" type="primary">murG</name>
    <name evidence="13" type="ORF">CCO03_17545</name>
</gene>
<feature type="binding site" evidence="10">
    <location>
        <position position="297"/>
    </location>
    <ligand>
        <name>UDP-N-acetyl-alpha-D-glucosamine</name>
        <dbReference type="ChEBI" id="CHEBI:57705"/>
    </ligand>
</feature>
<feature type="domain" description="Glycosyl transferase family 28 C-terminal" evidence="12">
    <location>
        <begin position="192"/>
        <end position="345"/>
    </location>
</feature>
<protein>
    <recommendedName>
        <fullName evidence="10">UDP-N-acetylglucosamine--N-acetylmuramyl-(pentapeptide) pyrophosphoryl-undecaprenol N-acetylglucosamine transferase</fullName>
        <ecNumber evidence="10">2.4.1.227</ecNumber>
    </recommendedName>
    <alternativeName>
        <fullName evidence="10">Undecaprenyl-PP-MurNAc-pentapeptide-UDPGlcNAc GlcNAc transferase</fullName>
    </alternativeName>
</protein>
<evidence type="ECO:0000256" key="2">
    <source>
        <dbReference type="ARBA" id="ARBA00022618"/>
    </source>
</evidence>
<keyword evidence="14" id="KW-1185">Reference proteome</keyword>
<evidence type="ECO:0000256" key="6">
    <source>
        <dbReference type="ARBA" id="ARBA00022984"/>
    </source>
</evidence>
<dbReference type="GO" id="GO:0005975">
    <property type="term" value="P:carbohydrate metabolic process"/>
    <property type="evidence" value="ECO:0007669"/>
    <property type="project" value="InterPro"/>
</dbReference>
<comment type="similarity">
    <text evidence="10">Belongs to the glycosyltransferase 28 family. MurG subfamily.</text>
</comment>
<comment type="catalytic activity">
    <reaction evidence="10">
        <text>di-trans,octa-cis-undecaprenyl diphospho-N-acetyl-alpha-D-muramoyl-L-alanyl-D-glutamyl-meso-2,6-diaminopimeloyl-D-alanyl-D-alanine + UDP-N-acetyl-alpha-D-glucosamine = di-trans,octa-cis-undecaprenyl diphospho-[N-acetyl-alpha-D-glucosaminyl-(1-&gt;4)]-N-acetyl-alpha-D-muramoyl-L-alanyl-D-glutamyl-meso-2,6-diaminopimeloyl-D-alanyl-D-alanine + UDP + H(+)</text>
        <dbReference type="Rhea" id="RHEA:31227"/>
        <dbReference type="ChEBI" id="CHEBI:15378"/>
        <dbReference type="ChEBI" id="CHEBI:57705"/>
        <dbReference type="ChEBI" id="CHEBI:58223"/>
        <dbReference type="ChEBI" id="CHEBI:61387"/>
        <dbReference type="ChEBI" id="CHEBI:61388"/>
        <dbReference type="EC" id="2.4.1.227"/>
    </reaction>
</comment>
<keyword evidence="6 10" id="KW-0573">Peptidoglycan synthesis</keyword>
<comment type="subcellular location">
    <subcellularLocation>
        <location evidence="10">Cell membrane</location>
        <topology evidence="10">Peripheral membrane protein</topology>
        <orientation evidence="10">Cytoplasmic side</orientation>
    </subcellularLocation>
</comment>
<dbReference type="EMBL" id="CP021455">
    <property type="protein sequence ID" value="ARU06241.1"/>
    <property type="molecule type" value="Genomic_DNA"/>
</dbReference>
<organism evidence="13 14">
    <name type="scientific">Comamonas serinivorans</name>
    <dbReference type="NCBI Taxonomy" id="1082851"/>
    <lineage>
        <taxon>Bacteria</taxon>
        <taxon>Pseudomonadati</taxon>
        <taxon>Pseudomonadota</taxon>
        <taxon>Betaproteobacteria</taxon>
        <taxon>Burkholderiales</taxon>
        <taxon>Comamonadaceae</taxon>
        <taxon>Comamonas</taxon>
    </lineage>
</organism>
<dbReference type="PANTHER" id="PTHR21015:SF22">
    <property type="entry name" value="GLYCOSYLTRANSFERASE"/>
    <property type="match status" value="1"/>
</dbReference>
<keyword evidence="8 10" id="KW-0131">Cell cycle</keyword>
<feature type="binding site" evidence="10">
    <location>
        <position position="131"/>
    </location>
    <ligand>
        <name>UDP-N-acetyl-alpha-D-glucosamine</name>
        <dbReference type="ChEBI" id="CHEBI:57705"/>
    </ligand>
</feature>
<dbReference type="GO" id="GO:0008360">
    <property type="term" value="P:regulation of cell shape"/>
    <property type="evidence" value="ECO:0007669"/>
    <property type="project" value="UniProtKB-KW"/>
</dbReference>
<dbReference type="InterPro" id="IPR006009">
    <property type="entry name" value="GlcNAc_MurG"/>
</dbReference>
<dbReference type="UniPathway" id="UPA00219"/>
<dbReference type="Gene3D" id="3.40.50.2000">
    <property type="entry name" value="Glycogen Phosphorylase B"/>
    <property type="match status" value="2"/>
</dbReference>
<evidence type="ECO:0000256" key="10">
    <source>
        <dbReference type="HAMAP-Rule" id="MF_00033"/>
    </source>
</evidence>
<evidence type="ECO:0000256" key="5">
    <source>
        <dbReference type="ARBA" id="ARBA00022960"/>
    </source>
</evidence>
<reference evidence="13 14" key="1">
    <citation type="submission" date="2017-05" db="EMBL/GenBank/DDBJ databases">
        <authorList>
            <person name="Song R."/>
            <person name="Chenine A.L."/>
            <person name="Ruprecht R.M."/>
        </authorList>
    </citation>
    <scope>NUCLEOTIDE SEQUENCE [LARGE SCALE GENOMIC DNA]</scope>
    <source>
        <strain evidence="13 14">DSM 26136</strain>
    </source>
</reference>
<dbReference type="RefSeq" id="WP_087283190.1">
    <property type="nucleotide sequence ID" value="NZ_CP021455.1"/>
</dbReference>
<feature type="binding site" evidence="10">
    <location>
        <position position="198"/>
    </location>
    <ligand>
        <name>UDP-N-acetyl-alpha-D-glucosamine</name>
        <dbReference type="ChEBI" id="CHEBI:57705"/>
    </ligand>
</feature>
<dbReference type="NCBIfam" id="TIGR01133">
    <property type="entry name" value="murG"/>
    <property type="match status" value="1"/>
</dbReference>
<dbReference type="Pfam" id="PF04101">
    <property type="entry name" value="Glyco_tran_28_C"/>
    <property type="match status" value="1"/>
</dbReference>
<dbReference type="GO" id="GO:0051991">
    <property type="term" value="F:UDP-N-acetyl-D-glucosamine:N-acetylmuramoyl-L-alanyl-D-glutamyl-meso-2,6-diaminopimelyl-D-alanyl-D-alanine-diphosphoundecaprenol 4-beta-N-acetylglucosaminlytransferase activity"/>
    <property type="evidence" value="ECO:0007669"/>
    <property type="project" value="RHEA"/>
</dbReference>
<comment type="pathway">
    <text evidence="10">Cell wall biogenesis; peptidoglycan biosynthesis.</text>
</comment>
<keyword evidence="1 10" id="KW-1003">Cell membrane</keyword>
<sequence>MTTQPSTRSKRALVMAGGTGGHIFPALAVAQQLQAQGWDVSWLGTPGSMESQIVPRHGIAVQAIDFSGVRGKGLKTLLLLPLRLLKAFAQSWSIVGRVQPDVVLGFGGYVTFPGAMMAVLRGKPLVLHEQNAVAGMANRWLAPIADRIFTAFPSAFAGHKRAQWVGNPLRADFLRQATPSARLANRTGPLRLLVVGGSLGAKALNDTVPKALALMPEAQRPVVTHQSGAKNLDGLERNYAEAGVEATLVPFIDNMAQALADADLILCRSGASTVTEIAAVGAAAIYVPFPAAVDDHQTRNAEFLVQAGGGWLLPQSQMKPDVLAKLLLNMERQDIVQKADAAKSMQKITATDEVVRACEELSA</sequence>
<dbReference type="Pfam" id="PF03033">
    <property type="entry name" value="Glyco_transf_28"/>
    <property type="match status" value="1"/>
</dbReference>
<keyword evidence="3 10" id="KW-0328">Glycosyltransferase</keyword>
<evidence type="ECO:0000256" key="9">
    <source>
        <dbReference type="ARBA" id="ARBA00023316"/>
    </source>
</evidence>
<evidence type="ECO:0000256" key="3">
    <source>
        <dbReference type="ARBA" id="ARBA00022676"/>
    </source>
</evidence>
<accession>A0A1Y0ES90</accession>
<dbReference type="Proteomes" id="UP000196138">
    <property type="component" value="Chromosome"/>
</dbReference>
<keyword evidence="2 10" id="KW-0132">Cell division</keyword>
<evidence type="ECO:0000256" key="8">
    <source>
        <dbReference type="ARBA" id="ARBA00023306"/>
    </source>
</evidence>
<feature type="domain" description="Glycosyltransferase family 28 N-terminal" evidence="11">
    <location>
        <begin position="13"/>
        <end position="150"/>
    </location>
</feature>
<dbReference type="GO" id="GO:0071555">
    <property type="term" value="P:cell wall organization"/>
    <property type="evidence" value="ECO:0007669"/>
    <property type="project" value="UniProtKB-KW"/>
</dbReference>
<dbReference type="GO" id="GO:0051301">
    <property type="term" value="P:cell division"/>
    <property type="evidence" value="ECO:0007669"/>
    <property type="project" value="UniProtKB-KW"/>
</dbReference>
<feature type="binding site" evidence="10">
    <location>
        <begin position="19"/>
        <end position="21"/>
    </location>
    <ligand>
        <name>UDP-N-acetyl-alpha-D-glucosamine</name>
        <dbReference type="ChEBI" id="CHEBI:57705"/>
    </ligand>
</feature>
<feature type="binding site" evidence="10">
    <location>
        <position position="170"/>
    </location>
    <ligand>
        <name>UDP-N-acetyl-alpha-D-glucosamine</name>
        <dbReference type="ChEBI" id="CHEBI:57705"/>
    </ligand>
</feature>
<evidence type="ECO:0000256" key="4">
    <source>
        <dbReference type="ARBA" id="ARBA00022679"/>
    </source>
</evidence>